<dbReference type="EMBL" id="CAJVQB010006799">
    <property type="protein sequence ID" value="CAG8691787.1"/>
    <property type="molecule type" value="Genomic_DNA"/>
</dbReference>
<feature type="region of interest" description="Disordered" evidence="1">
    <location>
        <begin position="47"/>
        <end position="110"/>
    </location>
</feature>
<evidence type="ECO:0000256" key="1">
    <source>
        <dbReference type="SAM" id="MobiDB-lite"/>
    </source>
</evidence>
<name>A0ABN7UWL0_GIGMA</name>
<gene>
    <name evidence="2" type="ORF">GMARGA_LOCUS11564</name>
</gene>
<keyword evidence="3" id="KW-1185">Reference proteome</keyword>
<dbReference type="Proteomes" id="UP000789901">
    <property type="component" value="Unassembled WGS sequence"/>
</dbReference>
<evidence type="ECO:0000313" key="2">
    <source>
        <dbReference type="EMBL" id="CAG8691787.1"/>
    </source>
</evidence>
<evidence type="ECO:0000313" key="3">
    <source>
        <dbReference type="Proteomes" id="UP000789901"/>
    </source>
</evidence>
<proteinExistence type="predicted"/>
<reference evidence="2 3" key="1">
    <citation type="submission" date="2021-06" db="EMBL/GenBank/DDBJ databases">
        <authorList>
            <person name="Kallberg Y."/>
            <person name="Tangrot J."/>
            <person name="Rosling A."/>
        </authorList>
    </citation>
    <scope>NUCLEOTIDE SEQUENCE [LARGE SCALE GENOMIC DNA]</scope>
    <source>
        <strain evidence="2 3">120-4 pot B 10/14</strain>
    </source>
</reference>
<feature type="compositionally biased region" description="Polar residues" evidence="1">
    <location>
        <begin position="95"/>
        <end position="110"/>
    </location>
</feature>
<protein>
    <submittedName>
        <fullName evidence="2">24594_t:CDS:1</fullName>
    </submittedName>
</protein>
<feature type="compositionally biased region" description="Polar residues" evidence="1">
    <location>
        <begin position="58"/>
        <end position="87"/>
    </location>
</feature>
<organism evidence="2 3">
    <name type="scientific">Gigaspora margarita</name>
    <dbReference type="NCBI Taxonomy" id="4874"/>
    <lineage>
        <taxon>Eukaryota</taxon>
        <taxon>Fungi</taxon>
        <taxon>Fungi incertae sedis</taxon>
        <taxon>Mucoromycota</taxon>
        <taxon>Glomeromycotina</taxon>
        <taxon>Glomeromycetes</taxon>
        <taxon>Diversisporales</taxon>
        <taxon>Gigasporaceae</taxon>
        <taxon>Gigaspora</taxon>
    </lineage>
</organism>
<comment type="caution">
    <text evidence="2">The sequence shown here is derived from an EMBL/GenBank/DDBJ whole genome shotgun (WGS) entry which is preliminary data.</text>
</comment>
<feature type="non-terminal residue" evidence="2">
    <location>
        <position position="110"/>
    </location>
</feature>
<sequence>MLKIYKKNDFEIQKKTVKNKNNQKIAPNSAKKITKVQLQIQQRKLPESSFKFSKKLPENSSNLAKKLSENSAKNSPKFSKENYQIAPNSAKKLQKNSNSVKNITKKQLQA</sequence>
<accession>A0ABN7UWL0</accession>